<accession>A0A7K8MMZ6</accession>
<keyword evidence="3" id="KW-0677">Repeat</keyword>
<comment type="subcellular location">
    <subcellularLocation>
        <location evidence="1">Nucleus</location>
    </subcellularLocation>
</comment>
<sequence>FAWISHLDRHMHTHITTVAAGDQEGVEAEEEPAPALRKCADCGKRLNHQTEPQRFKHKGTQTPLAGAGADPVLQPHHHEQCGKYFSHSSGLLKHRHVHSSEWLHPCPDCPRRFRCSAALAKHQRGHAQPPNTDNATPATEEAAKLYPCGVCGKSFR</sequence>
<keyword evidence="10" id="KW-1185">Reference proteome</keyword>
<feature type="non-terminal residue" evidence="9">
    <location>
        <position position="1"/>
    </location>
</feature>
<dbReference type="GO" id="GO:0008270">
    <property type="term" value="F:zinc ion binding"/>
    <property type="evidence" value="ECO:0007669"/>
    <property type="project" value="UniProtKB-KW"/>
</dbReference>
<dbReference type="GO" id="GO:0000981">
    <property type="term" value="F:DNA-binding transcription factor activity, RNA polymerase II-specific"/>
    <property type="evidence" value="ECO:0007669"/>
    <property type="project" value="TreeGrafter"/>
</dbReference>
<evidence type="ECO:0000256" key="1">
    <source>
        <dbReference type="ARBA" id="ARBA00004123"/>
    </source>
</evidence>
<evidence type="ECO:0000256" key="7">
    <source>
        <dbReference type="PROSITE-ProRule" id="PRU00042"/>
    </source>
</evidence>
<dbReference type="PANTHER" id="PTHR23226">
    <property type="entry name" value="ZINC FINGER AND SCAN DOMAIN-CONTAINING"/>
    <property type="match status" value="1"/>
</dbReference>
<evidence type="ECO:0000313" key="10">
    <source>
        <dbReference type="Proteomes" id="UP000547721"/>
    </source>
</evidence>
<dbReference type="AlphaFoldDB" id="A0A7K8MMZ6"/>
<protein>
    <submittedName>
        <fullName evidence="9">XFIN protein</fullName>
    </submittedName>
</protein>
<evidence type="ECO:0000256" key="4">
    <source>
        <dbReference type="ARBA" id="ARBA00022771"/>
    </source>
</evidence>
<name>A0A7K8MMZ6_9CORV</name>
<evidence type="ECO:0000256" key="2">
    <source>
        <dbReference type="ARBA" id="ARBA00022723"/>
    </source>
</evidence>
<gene>
    <name evidence="9" type="primary">Xfin</name>
    <name evidence="9" type="ORF">PTILEU_R15302</name>
</gene>
<dbReference type="InterPro" id="IPR036236">
    <property type="entry name" value="Znf_C2H2_sf"/>
</dbReference>
<evidence type="ECO:0000259" key="8">
    <source>
        <dbReference type="PROSITE" id="PS50157"/>
    </source>
</evidence>
<keyword evidence="2" id="KW-0479">Metal-binding</keyword>
<dbReference type="Pfam" id="PF00096">
    <property type="entry name" value="zf-C2H2"/>
    <property type="match status" value="1"/>
</dbReference>
<dbReference type="Gene3D" id="3.30.160.60">
    <property type="entry name" value="Classic Zinc Finger"/>
    <property type="match status" value="1"/>
</dbReference>
<dbReference type="SUPFAM" id="SSF57667">
    <property type="entry name" value="beta-beta-alpha zinc fingers"/>
    <property type="match status" value="1"/>
</dbReference>
<dbReference type="PROSITE" id="PS50157">
    <property type="entry name" value="ZINC_FINGER_C2H2_2"/>
    <property type="match status" value="2"/>
</dbReference>
<keyword evidence="5" id="KW-0862">Zinc</keyword>
<dbReference type="PROSITE" id="PS00028">
    <property type="entry name" value="ZINC_FINGER_C2H2_1"/>
    <property type="match status" value="1"/>
</dbReference>
<dbReference type="EMBL" id="VWYY01001857">
    <property type="protein sequence ID" value="NXE42751.1"/>
    <property type="molecule type" value="Genomic_DNA"/>
</dbReference>
<dbReference type="PANTHER" id="PTHR23226:SF416">
    <property type="entry name" value="FI01424P"/>
    <property type="match status" value="1"/>
</dbReference>
<dbReference type="GO" id="GO:0005634">
    <property type="term" value="C:nucleus"/>
    <property type="evidence" value="ECO:0007669"/>
    <property type="project" value="UniProtKB-SubCell"/>
</dbReference>
<feature type="non-terminal residue" evidence="9">
    <location>
        <position position="156"/>
    </location>
</feature>
<feature type="domain" description="C2H2-type" evidence="8">
    <location>
        <begin position="76"/>
        <end position="103"/>
    </location>
</feature>
<proteinExistence type="predicted"/>
<feature type="domain" description="C2H2-type" evidence="8">
    <location>
        <begin position="104"/>
        <end position="131"/>
    </location>
</feature>
<dbReference type="InterPro" id="IPR013087">
    <property type="entry name" value="Znf_C2H2_type"/>
</dbReference>
<comment type="caution">
    <text evidence="9">The sequence shown here is derived from an EMBL/GenBank/DDBJ whole genome shotgun (WGS) entry which is preliminary data.</text>
</comment>
<evidence type="ECO:0000313" key="9">
    <source>
        <dbReference type="EMBL" id="NXE42751.1"/>
    </source>
</evidence>
<evidence type="ECO:0000256" key="5">
    <source>
        <dbReference type="ARBA" id="ARBA00022833"/>
    </source>
</evidence>
<dbReference type="Proteomes" id="UP000547721">
    <property type="component" value="Unassembled WGS sequence"/>
</dbReference>
<organism evidence="9 10">
    <name type="scientific">Ptilorrhoa leucosticta</name>
    <dbReference type="NCBI Taxonomy" id="449384"/>
    <lineage>
        <taxon>Eukaryota</taxon>
        <taxon>Metazoa</taxon>
        <taxon>Chordata</taxon>
        <taxon>Craniata</taxon>
        <taxon>Vertebrata</taxon>
        <taxon>Euteleostomi</taxon>
        <taxon>Archelosauria</taxon>
        <taxon>Archosauria</taxon>
        <taxon>Dinosauria</taxon>
        <taxon>Saurischia</taxon>
        <taxon>Theropoda</taxon>
        <taxon>Coelurosauria</taxon>
        <taxon>Aves</taxon>
        <taxon>Neognathae</taxon>
        <taxon>Neoaves</taxon>
        <taxon>Telluraves</taxon>
        <taxon>Australaves</taxon>
        <taxon>Passeriformes</taxon>
        <taxon>Corvoidea</taxon>
        <taxon>Cinclosomatidae</taxon>
        <taxon>Ptilorrhoa</taxon>
    </lineage>
</organism>
<evidence type="ECO:0000256" key="6">
    <source>
        <dbReference type="ARBA" id="ARBA00023242"/>
    </source>
</evidence>
<keyword evidence="4 7" id="KW-0863">Zinc-finger</keyword>
<keyword evidence="6" id="KW-0539">Nucleus</keyword>
<reference evidence="9 10" key="1">
    <citation type="submission" date="2019-09" db="EMBL/GenBank/DDBJ databases">
        <title>Bird 10,000 Genomes (B10K) Project - Family phase.</title>
        <authorList>
            <person name="Zhang G."/>
        </authorList>
    </citation>
    <scope>NUCLEOTIDE SEQUENCE [LARGE SCALE GENOMIC DNA]</scope>
    <source>
        <strain evidence="9">B10K-CU-031-17</strain>
        <tissue evidence="9">Muscle</tissue>
    </source>
</reference>
<dbReference type="GO" id="GO:0000978">
    <property type="term" value="F:RNA polymerase II cis-regulatory region sequence-specific DNA binding"/>
    <property type="evidence" value="ECO:0007669"/>
    <property type="project" value="TreeGrafter"/>
</dbReference>
<evidence type="ECO:0000256" key="3">
    <source>
        <dbReference type="ARBA" id="ARBA00022737"/>
    </source>
</evidence>